<feature type="region of interest" description="Disordered" evidence="1">
    <location>
        <begin position="235"/>
        <end position="264"/>
    </location>
</feature>
<reference evidence="2 3" key="1">
    <citation type="submission" date="2024-01" db="EMBL/GenBank/DDBJ databases">
        <title>The complete chloroplast genome sequence of Lithospermum erythrorhizon: insights into the phylogenetic relationship among Boraginaceae species and the maternal lineages of purple gromwells.</title>
        <authorList>
            <person name="Okada T."/>
            <person name="Watanabe K."/>
        </authorList>
    </citation>
    <scope>NUCLEOTIDE SEQUENCE [LARGE SCALE GENOMIC DNA]</scope>
</reference>
<sequence length="264" mass="28870">MEEAPEDFVGPLLRDSPEATPIVTSPGLDESQASLDVQPLRSRMVPPPSRAVVPKPSMGKSSKEPPTLDELIPFAWLVLTVFQVACLASGVVPKIPLFSVMYNVIHKSPLAYFQVASPSYNFLYSKKVDKVEPSRWFKLWFLAKKGFSSEVRSHWSLSVASTLSAEDFAKTQAEIEKLRTDFPHALPHEVFCDEGVLIKSGASQGVDLLSLKYSSESCTMPHKVSYKTMTTGKDHLARVSKRKGVASSGDTSDASTLAPAPKKS</sequence>
<name>A0AAV3RSQ6_LITER</name>
<gene>
    <name evidence="2" type="ORF">LIER_31996</name>
</gene>
<evidence type="ECO:0000256" key="1">
    <source>
        <dbReference type="SAM" id="MobiDB-lite"/>
    </source>
</evidence>
<feature type="region of interest" description="Disordered" evidence="1">
    <location>
        <begin position="1"/>
        <end position="65"/>
    </location>
</feature>
<dbReference type="EMBL" id="BAABME010012098">
    <property type="protein sequence ID" value="GAA0184708.1"/>
    <property type="molecule type" value="Genomic_DNA"/>
</dbReference>
<comment type="caution">
    <text evidence="2">The sequence shown here is derived from an EMBL/GenBank/DDBJ whole genome shotgun (WGS) entry which is preliminary data.</text>
</comment>
<evidence type="ECO:0000313" key="2">
    <source>
        <dbReference type="EMBL" id="GAA0184708.1"/>
    </source>
</evidence>
<evidence type="ECO:0000313" key="3">
    <source>
        <dbReference type="Proteomes" id="UP001454036"/>
    </source>
</evidence>
<dbReference type="Proteomes" id="UP001454036">
    <property type="component" value="Unassembled WGS sequence"/>
</dbReference>
<proteinExistence type="predicted"/>
<protein>
    <submittedName>
        <fullName evidence="2">Uncharacterized protein</fullName>
    </submittedName>
</protein>
<organism evidence="2 3">
    <name type="scientific">Lithospermum erythrorhizon</name>
    <name type="common">Purple gromwell</name>
    <name type="synonym">Lithospermum officinale var. erythrorhizon</name>
    <dbReference type="NCBI Taxonomy" id="34254"/>
    <lineage>
        <taxon>Eukaryota</taxon>
        <taxon>Viridiplantae</taxon>
        <taxon>Streptophyta</taxon>
        <taxon>Embryophyta</taxon>
        <taxon>Tracheophyta</taxon>
        <taxon>Spermatophyta</taxon>
        <taxon>Magnoliopsida</taxon>
        <taxon>eudicotyledons</taxon>
        <taxon>Gunneridae</taxon>
        <taxon>Pentapetalae</taxon>
        <taxon>asterids</taxon>
        <taxon>lamiids</taxon>
        <taxon>Boraginales</taxon>
        <taxon>Boraginaceae</taxon>
        <taxon>Boraginoideae</taxon>
        <taxon>Lithospermeae</taxon>
        <taxon>Lithospermum</taxon>
    </lineage>
</organism>
<dbReference type="AlphaFoldDB" id="A0AAV3RSQ6"/>
<keyword evidence="3" id="KW-1185">Reference proteome</keyword>
<accession>A0AAV3RSQ6</accession>